<dbReference type="EMBL" id="VCAZ01000245">
    <property type="protein sequence ID" value="TTN17664.1"/>
    <property type="molecule type" value="Genomic_DNA"/>
</dbReference>
<evidence type="ECO:0000256" key="1">
    <source>
        <dbReference type="ARBA" id="ARBA00023180"/>
    </source>
</evidence>
<keyword evidence="4" id="KW-0472">Membrane</keyword>
<dbReference type="InterPro" id="IPR009613">
    <property type="entry name" value="LMF"/>
</dbReference>
<feature type="compositionally biased region" description="Basic and acidic residues" evidence="3">
    <location>
        <begin position="348"/>
        <end position="367"/>
    </location>
</feature>
<accession>A0A556VKK7</accession>
<feature type="domain" description="Lipase maturation factor 1/2 C-terminal" evidence="5">
    <location>
        <begin position="124"/>
        <end position="266"/>
    </location>
</feature>
<keyword evidence="7" id="KW-1185">Reference proteome</keyword>
<keyword evidence="4" id="KW-1133">Transmembrane helix</keyword>
<dbReference type="OrthoDB" id="5988002at2759"/>
<feature type="transmembrane region" description="Helical" evidence="4">
    <location>
        <begin position="84"/>
        <end position="104"/>
    </location>
</feature>
<organism evidence="6 7">
    <name type="scientific">Bagarius yarrelli</name>
    <name type="common">Goonch</name>
    <name type="synonym">Bagrus yarrelli</name>
    <dbReference type="NCBI Taxonomy" id="175774"/>
    <lineage>
        <taxon>Eukaryota</taxon>
        <taxon>Metazoa</taxon>
        <taxon>Chordata</taxon>
        <taxon>Craniata</taxon>
        <taxon>Vertebrata</taxon>
        <taxon>Euteleostomi</taxon>
        <taxon>Actinopterygii</taxon>
        <taxon>Neopterygii</taxon>
        <taxon>Teleostei</taxon>
        <taxon>Ostariophysi</taxon>
        <taxon>Siluriformes</taxon>
        <taxon>Sisoridae</taxon>
        <taxon>Sisorinae</taxon>
        <taxon>Bagarius</taxon>
    </lineage>
</organism>
<dbReference type="PANTHER" id="PTHR14463">
    <property type="entry name" value="LIPASE MATURATION FACTOR"/>
    <property type="match status" value="1"/>
</dbReference>
<dbReference type="Pfam" id="PF25179">
    <property type="entry name" value="LMF1_C"/>
    <property type="match status" value="1"/>
</dbReference>
<keyword evidence="4" id="KW-0812">Transmembrane</keyword>
<feature type="transmembrane region" description="Helical" evidence="4">
    <location>
        <begin position="43"/>
        <end position="64"/>
    </location>
</feature>
<feature type="region of interest" description="Disordered" evidence="3">
    <location>
        <begin position="343"/>
        <end position="389"/>
    </location>
</feature>
<name>A0A556VKK7_BAGYA</name>
<dbReference type="PANTHER" id="PTHR14463:SF5">
    <property type="entry name" value="LIPASE MATURATION FACTOR 2"/>
    <property type="match status" value="1"/>
</dbReference>
<dbReference type="InterPro" id="IPR057433">
    <property type="entry name" value="LMF1/2_C"/>
</dbReference>
<evidence type="ECO:0000313" key="7">
    <source>
        <dbReference type="Proteomes" id="UP000319801"/>
    </source>
</evidence>
<dbReference type="AlphaFoldDB" id="A0A556VKK7"/>
<feature type="compositionally biased region" description="Basic and acidic residues" evidence="3">
    <location>
        <begin position="377"/>
        <end position="389"/>
    </location>
</feature>
<dbReference type="GO" id="GO:0051604">
    <property type="term" value="P:protein maturation"/>
    <property type="evidence" value="ECO:0007669"/>
    <property type="project" value="InterPro"/>
</dbReference>
<reference evidence="6 7" key="1">
    <citation type="journal article" date="2019" name="Genome Biol. Evol.">
        <title>Whole-Genome Sequencing of the Giant Devil Catfish, Bagarius yarrelli.</title>
        <authorList>
            <person name="Jiang W."/>
            <person name="Lv Y."/>
            <person name="Cheng L."/>
            <person name="Yang K."/>
            <person name="Chao B."/>
            <person name="Wang X."/>
            <person name="Li Y."/>
            <person name="Pan X."/>
            <person name="You X."/>
            <person name="Zhang Y."/>
            <person name="Yang J."/>
            <person name="Li J."/>
            <person name="Zhang X."/>
            <person name="Liu S."/>
            <person name="Sun C."/>
            <person name="Yang J."/>
            <person name="Shi Q."/>
        </authorList>
    </citation>
    <scope>NUCLEOTIDE SEQUENCE [LARGE SCALE GENOMIC DNA]</scope>
    <source>
        <strain evidence="6">JWS20170419001</strain>
        <tissue evidence="6">Muscle</tissue>
    </source>
</reference>
<gene>
    <name evidence="6" type="ORF">Baya_15832</name>
</gene>
<evidence type="ECO:0000259" key="5">
    <source>
        <dbReference type="Pfam" id="PF25179"/>
    </source>
</evidence>
<evidence type="ECO:0000256" key="2">
    <source>
        <dbReference type="ARBA" id="ARBA00040643"/>
    </source>
</evidence>
<keyword evidence="1" id="KW-0325">Glycoprotein</keyword>
<protein>
    <recommendedName>
        <fullName evidence="2">Lipase maturation factor 2</fullName>
    </recommendedName>
</protein>
<evidence type="ECO:0000256" key="3">
    <source>
        <dbReference type="SAM" id="MobiDB-lite"/>
    </source>
</evidence>
<evidence type="ECO:0000313" key="6">
    <source>
        <dbReference type="EMBL" id="TTN17664.1"/>
    </source>
</evidence>
<feature type="transmembrane region" description="Helical" evidence="4">
    <location>
        <begin position="6"/>
        <end position="22"/>
    </location>
</feature>
<comment type="caution">
    <text evidence="6">The sequence shown here is derived from an EMBL/GenBank/DDBJ whole genome shotgun (WGS) entry which is preliminary data.</text>
</comment>
<proteinExistence type="predicted"/>
<evidence type="ECO:0000256" key="4">
    <source>
        <dbReference type="SAM" id="Phobius"/>
    </source>
</evidence>
<sequence length="389" mass="45180">MVEVCVYALLVYWTVLYFGLSVDWDKRSISSKTAFTHYEFNSFLKGVTVPSIWIGVLSLTWEIVTAMFRSACVRGVFRRLWSTLQWGVFSAAAASMFAISLYEAHSNLWPGVRRAFDLTDRYQLVNSYGLFRRMTGVGGRPEVIMEGSMDGSTWTEIDFMYKPGNVSTAPPVVTPHQPRLDWQMWFAALGPHTQSPWFSSLVQRLLQGKRDVIKLIQTDETHYPFINQPPVYIRAHRYKYWFTEPKEDGSLPRRWWRRVYVEEFYPAVRLGDAVLEDFLSQFGLNVKDKPSVRRAPGSWLMRMLRSVGEHVRDVPAPVLLWTLFSSAVTICLINCLISHTPTHTRTQQQEEQHVEKKQEEDLRKEVEKEESEEEEDVMRSDESEDGNKT</sequence>
<dbReference type="GO" id="GO:0005789">
    <property type="term" value="C:endoplasmic reticulum membrane"/>
    <property type="evidence" value="ECO:0007669"/>
    <property type="project" value="TreeGrafter"/>
</dbReference>
<dbReference type="Proteomes" id="UP000319801">
    <property type="component" value="Unassembled WGS sequence"/>
</dbReference>